<dbReference type="PANTHER" id="PTHR22939">
    <property type="entry name" value="SERINE PROTEASE FAMILY S1C HTRA-RELATED"/>
    <property type="match status" value="1"/>
</dbReference>
<dbReference type="InterPro" id="IPR009003">
    <property type="entry name" value="Peptidase_S1_PA"/>
</dbReference>
<evidence type="ECO:0000313" key="3">
    <source>
        <dbReference type="Proteomes" id="UP001062263"/>
    </source>
</evidence>
<evidence type="ECO:0000313" key="2">
    <source>
        <dbReference type="EMBL" id="BDL44480.1"/>
    </source>
</evidence>
<dbReference type="PANTHER" id="PTHR22939:SF129">
    <property type="entry name" value="SERINE PROTEASE HTRA2, MITOCHONDRIAL"/>
    <property type="match status" value="1"/>
</dbReference>
<dbReference type="Gene3D" id="2.40.10.10">
    <property type="entry name" value="Trypsin-like serine proteases"/>
    <property type="match status" value="2"/>
</dbReference>
<feature type="signal peptide" evidence="1">
    <location>
        <begin position="1"/>
        <end position="27"/>
    </location>
</feature>
<organism evidence="2 3">
    <name type="scientific">Akkermansia biwaensis</name>
    <dbReference type="NCBI Taxonomy" id="2946555"/>
    <lineage>
        <taxon>Bacteria</taxon>
        <taxon>Pseudomonadati</taxon>
        <taxon>Verrucomicrobiota</taxon>
        <taxon>Verrucomicrobiia</taxon>
        <taxon>Verrucomicrobiales</taxon>
        <taxon>Akkermansiaceae</taxon>
        <taxon>Akkermansia</taxon>
    </lineage>
</organism>
<accession>A0ABM7ZI85</accession>
<dbReference type="PRINTS" id="PR00834">
    <property type="entry name" value="PROTEASES2C"/>
</dbReference>
<dbReference type="Proteomes" id="UP001062263">
    <property type="component" value="Chromosome"/>
</dbReference>
<gene>
    <name evidence="2" type="ORF">Abiwalacus_20540</name>
</gene>
<keyword evidence="3" id="KW-1185">Reference proteome</keyword>
<name>A0ABM7ZI85_9BACT</name>
<dbReference type="SUPFAM" id="SSF50494">
    <property type="entry name" value="Trypsin-like serine proteases"/>
    <property type="match status" value="1"/>
</dbReference>
<dbReference type="InterPro" id="IPR043504">
    <property type="entry name" value="Peptidase_S1_PA_chymotrypsin"/>
</dbReference>
<feature type="chain" id="PRO_5045434157" description="Serine protease" evidence="1">
    <location>
        <begin position="28"/>
        <end position="246"/>
    </location>
</feature>
<dbReference type="InterPro" id="IPR001940">
    <property type="entry name" value="Peptidase_S1C"/>
</dbReference>
<sequence length="246" mass="26312">MKKTLRRFCLSTVLCGTALLAAMQQGAAQSESASSRILRTTPQSVEDLQRIEHQLQAVLPKVLPALVCIQVNNSSGTGILVSEKGLIFSAAHVVGKKDTVLKIILPDGTRIPGKTTAENSDSDAGIAKISTRLNKNLPIVEKAENQPQVGDWVFSLGHGGGLDRERGPMVRLGRIVSLKNDVIQTDCKLIRGDSGGPLFNLNGELIGIHSRVGSGLEDNLHVPMKEFDALTAPPEEVKEASPDRNG</sequence>
<dbReference type="Pfam" id="PF13365">
    <property type="entry name" value="Trypsin_2"/>
    <property type="match status" value="1"/>
</dbReference>
<evidence type="ECO:0008006" key="4">
    <source>
        <dbReference type="Google" id="ProtNLM"/>
    </source>
</evidence>
<dbReference type="RefSeq" id="WP_215437819.1">
    <property type="nucleotide sequence ID" value="NZ_AP025943.1"/>
</dbReference>
<dbReference type="EMBL" id="AP025943">
    <property type="protein sequence ID" value="BDL44480.1"/>
    <property type="molecule type" value="Genomic_DNA"/>
</dbReference>
<evidence type="ECO:0000256" key="1">
    <source>
        <dbReference type="SAM" id="SignalP"/>
    </source>
</evidence>
<proteinExistence type="predicted"/>
<protein>
    <recommendedName>
        <fullName evidence="4">Serine protease</fullName>
    </recommendedName>
</protein>
<reference evidence="2" key="1">
    <citation type="submission" date="2022-06" db="EMBL/GenBank/DDBJ databases">
        <title>Akkermansia biwalacus sp. nov., an anaerobic mucin-degrading bacterium isolated from human intestine.</title>
        <authorList>
            <person name="Kobayashi Y."/>
            <person name="Inoue S."/>
            <person name="Kawahara T."/>
            <person name="Kohda N."/>
        </authorList>
    </citation>
    <scope>NUCLEOTIDE SEQUENCE</scope>
    <source>
        <strain evidence="2">WON2089</strain>
    </source>
</reference>
<keyword evidence="1" id="KW-0732">Signal</keyword>